<dbReference type="AlphaFoldDB" id="A9QQ95"/>
<dbReference type="GO" id="GO:0061025">
    <property type="term" value="P:membrane fusion"/>
    <property type="evidence" value="ECO:0007669"/>
    <property type="project" value="TreeGrafter"/>
</dbReference>
<dbReference type="InterPro" id="IPR036241">
    <property type="entry name" value="NSFL1C_SEP_dom_sf"/>
</dbReference>
<organism evidence="3">
    <name type="scientific">Lycosa singoriensis</name>
    <name type="common">Wolf spider</name>
    <name type="synonym">Aranea singoriensis</name>
    <dbReference type="NCBI Taxonomy" id="434756"/>
    <lineage>
        <taxon>Eukaryota</taxon>
        <taxon>Metazoa</taxon>
        <taxon>Ecdysozoa</taxon>
        <taxon>Arthropoda</taxon>
        <taxon>Chelicerata</taxon>
        <taxon>Arachnida</taxon>
        <taxon>Araneae</taxon>
        <taxon>Araneomorphae</taxon>
        <taxon>Entelegynae</taxon>
        <taxon>Lycosoidea</taxon>
        <taxon>Lycosidae</taxon>
        <taxon>Lycosa</taxon>
    </lineage>
</organism>
<dbReference type="PANTHER" id="PTHR23333:SF20">
    <property type="entry name" value="NSFL1 COFACTOR P47"/>
    <property type="match status" value="1"/>
</dbReference>
<dbReference type="GO" id="GO:0031468">
    <property type="term" value="P:nuclear membrane reassembly"/>
    <property type="evidence" value="ECO:0007669"/>
    <property type="project" value="TreeGrafter"/>
</dbReference>
<evidence type="ECO:0000313" key="3">
    <source>
        <dbReference type="EMBL" id="ABX75480.1"/>
    </source>
</evidence>
<dbReference type="InterPro" id="IPR012989">
    <property type="entry name" value="SEP_domain"/>
</dbReference>
<dbReference type="InterPro" id="IPR009060">
    <property type="entry name" value="UBA-like_sf"/>
</dbReference>
<name>A9QQ95_LYCSI</name>
<dbReference type="GO" id="GO:0005634">
    <property type="term" value="C:nucleus"/>
    <property type="evidence" value="ECO:0007669"/>
    <property type="project" value="TreeGrafter"/>
</dbReference>
<evidence type="ECO:0000256" key="1">
    <source>
        <dbReference type="SAM" id="MobiDB-lite"/>
    </source>
</evidence>
<feature type="domain" description="SEP" evidence="2">
    <location>
        <begin position="188"/>
        <end position="253"/>
    </location>
</feature>
<feature type="compositionally biased region" description="Low complexity" evidence="1">
    <location>
        <begin position="70"/>
        <end position="86"/>
    </location>
</feature>
<dbReference type="PANTHER" id="PTHR23333">
    <property type="entry name" value="UBX DOMAIN CONTAINING PROTEIN"/>
    <property type="match status" value="1"/>
</dbReference>
<feature type="region of interest" description="Disordered" evidence="1">
    <location>
        <begin position="43"/>
        <end position="121"/>
    </location>
</feature>
<dbReference type="SMART" id="SM00553">
    <property type="entry name" value="SEP"/>
    <property type="match status" value="1"/>
</dbReference>
<dbReference type="Pfam" id="PF08059">
    <property type="entry name" value="SEP"/>
    <property type="match status" value="1"/>
</dbReference>
<dbReference type="GO" id="GO:0005829">
    <property type="term" value="C:cytosol"/>
    <property type="evidence" value="ECO:0007669"/>
    <property type="project" value="TreeGrafter"/>
</dbReference>
<reference evidence="3" key="1">
    <citation type="submission" date="2007-10" db="EMBL/GenBank/DDBJ databases">
        <title>Transcriptome analysis of the venom gland of the Chinese wolf spider Lycosa Singoriensis.</title>
        <authorList>
            <person name="Zhang Y."/>
            <person name="Liang S."/>
        </authorList>
    </citation>
    <scope>NUCLEOTIDE SEQUENCE</scope>
    <source>
        <tissue evidence="3">Venom gland</tissue>
    </source>
</reference>
<dbReference type="Pfam" id="PF14555">
    <property type="entry name" value="UBA_4"/>
    <property type="match status" value="1"/>
</dbReference>
<dbReference type="CDD" id="cd14348">
    <property type="entry name" value="UBA_p47"/>
    <property type="match status" value="1"/>
</dbReference>
<dbReference type="GO" id="GO:0043130">
    <property type="term" value="F:ubiquitin binding"/>
    <property type="evidence" value="ECO:0007669"/>
    <property type="project" value="TreeGrafter"/>
</dbReference>
<protein>
    <submittedName>
        <fullName evidence="3">NSFL1 cofactor p47</fullName>
    </submittedName>
</protein>
<evidence type="ECO:0000259" key="2">
    <source>
        <dbReference type="PROSITE" id="PS51399"/>
    </source>
</evidence>
<dbReference type="Gene3D" id="1.10.8.10">
    <property type="entry name" value="DNA helicase RuvA subunit, C-terminal domain"/>
    <property type="match status" value="1"/>
</dbReference>
<dbReference type="EMBL" id="EU247181">
    <property type="protein sequence ID" value="ABX75480.1"/>
    <property type="molecule type" value="mRNA"/>
</dbReference>
<dbReference type="GO" id="GO:0043161">
    <property type="term" value="P:proteasome-mediated ubiquitin-dependent protein catabolic process"/>
    <property type="evidence" value="ECO:0007669"/>
    <property type="project" value="TreeGrafter"/>
</dbReference>
<dbReference type="Gene3D" id="3.30.420.210">
    <property type="entry name" value="SEP domain"/>
    <property type="match status" value="1"/>
</dbReference>
<dbReference type="PROSITE" id="PS51399">
    <property type="entry name" value="SEP"/>
    <property type="match status" value="1"/>
</dbReference>
<feature type="region of interest" description="Disordered" evidence="1">
    <location>
        <begin position="167"/>
        <end position="187"/>
    </location>
</feature>
<dbReference type="FunFam" id="3.30.420.210:FF:000002">
    <property type="entry name" value="UBX domain-containing protein 1"/>
    <property type="match status" value="1"/>
</dbReference>
<proteinExistence type="evidence at transcript level"/>
<dbReference type="GO" id="GO:0007030">
    <property type="term" value="P:Golgi organization"/>
    <property type="evidence" value="ECO:0007669"/>
    <property type="project" value="TreeGrafter"/>
</dbReference>
<sequence>MMADNDHSNKISEFCKVTGADPVRAQHYLEATGWDRDLALSSYFEESEDSESSASMLPRPGSPKPKPNTKPKVPTSRSTGSSRITTFANLRQNEESDEEEGQAFYAGGSERSGQQVLGPSKRKAVNEIVQDMFKAVRTFGVEEVDHSKRSASGSKVKAFRGTGYVLGSTPKCSDAVPGGGQEESPSEPLDICLRLWQAGFTVDDGPLREYSDPRNREFLDTVRKGEIPMELRHKANGGEVHVKLEDHSHEEYAPKKPQVHAFAGTGSD</sequence>
<dbReference type="SUPFAM" id="SSF102848">
    <property type="entry name" value="NSFL1 (p97 ATPase) cofactor p47, SEP domain"/>
    <property type="match status" value="1"/>
</dbReference>
<accession>A9QQ95</accession>
<dbReference type="SUPFAM" id="SSF46934">
    <property type="entry name" value="UBA-like"/>
    <property type="match status" value="1"/>
</dbReference>
<dbReference type="GO" id="GO:0000045">
    <property type="term" value="P:autophagosome assembly"/>
    <property type="evidence" value="ECO:0007669"/>
    <property type="project" value="TreeGrafter"/>
</dbReference>